<evidence type="ECO:0000256" key="5">
    <source>
        <dbReference type="RuleBase" id="RU361279"/>
    </source>
</evidence>
<evidence type="ECO:0000256" key="1">
    <source>
        <dbReference type="ARBA" id="ARBA00010638"/>
    </source>
</evidence>
<proteinExistence type="inferred from homology"/>
<sequence>MKQELRRLVIARRNALAETVRETKSEIIYNKLTGLPAWQQAEVVMSYVSFGSEVTTHALIKGALAVGKRVAVPLCVREGRCLIPSEIFAFPDDLRPGTWGILEPRQECLRPLDPQLIDLVIVPGVAFDRKGNRLGYGAGYYDRFLKTLRPGAAIIALAFSEQIVPDVYAEDHDLPVDMVVTDEEVINCCGYYRRREQGNA</sequence>
<comment type="catalytic activity">
    <reaction evidence="5">
        <text>(6S)-5-formyl-5,6,7,8-tetrahydrofolate + ATP = (6R)-5,10-methenyltetrahydrofolate + ADP + phosphate</text>
        <dbReference type="Rhea" id="RHEA:10488"/>
        <dbReference type="ChEBI" id="CHEBI:30616"/>
        <dbReference type="ChEBI" id="CHEBI:43474"/>
        <dbReference type="ChEBI" id="CHEBI:57455"/>
        <dbReference type="ChEBI" id="CHEBI:57457"/>
        <dbReference type="ChEBI" id="CHEBI:456216"/>
        <dbReference type="EC" id="6.3.3.2"/>
    </reaction>
</comment>
<name>A0A2T0AJX2_9FIRM</name>
<accession>A0A2T0AJX2</accession>
<dbReference type="SUPFAM" id="SSF100950">
    <property type="entry name" value="NagB/RpiA/CoA transferase-like"/>
    <property type="match status" value="1"/>
</dbReference>
<keyword evidence="5" id="KW-0479">Metal-binding</keyword>
<dbReference type="EMBL" id="PVXM01000061">
    <property type="protein sequence ID" value="PRR68698.1"/>
    <property type="molecule type" value="Genomic_DNA"/>
</dbReference>
<keyword evidence="2 4" id="KW-0547">Nucleotide-binding</keyword>
<keyword evidence="3 4" id="KW-0067">ATP-binding</keyword>
<dbReference type="AlphaFoldDB" id="A0A2T0AJX2"/>
<protein>
    <recommendedName>
        <fullName evidence="5">5-formyltetrahydrofolate cyclo-ligase</fullName>
        <ecNumber evidence="5">6.3.3.2</ecNumber>
    </recommendedName>
</protein>
<dbReference type="PANTHER" id="PTHR23407">
    <property type="entry name" value="ATPASE INHIBITOR/5-FORMYLTETRAHYDROFOLATE CYCLO-LIGASE"/>
    <property type="match status" value="1"/>
</dbReference>
<comment type="caution">
    <text evidence="6">The sequence shown here is derived from an EMBL/GenBank/DDBJ whole genome shotgun (WGS) entry which is preliminary data.</text>
</comment>
<dbReference type="GO" id="GO:0005524">
    <property type="term" value="F:ATP binding"/>
    <property type="evidence" value="ECO:0007669"/>
    <property type="project" value="UniProtKB-KW"/>
</dbReference>
<evidence type="ECO:0000313" key="6">
    <source>
        <dbReference type="EMBL" id="PRR68698.1"/>
    </source>
</evidence>
<comment type="similarity">
    <text evidence="1 5">Belongs to the 5-formyltetrahydrofolate cyclo-ligase family.</text>
</comment>
<feature type="binding site" evidence="4">
    <location>
        <position position="53"/>
    </location>
    <ligand>
        <name>substrate</name>
    </ligand>
</feature>
<dbReference type="GO" id="GO:0035999">
    <property type="term" value="P:tetrahydrofolate interconversion"/>
    <property type="evidence" value="ECO:0007669"/>
    <property type="project" value="TreeGrafter"/>
</dbReference>
<gene>
    <name evidence="6" type="ORF">MOHU_26300</name>
</gene>
<keyword evidence="7" id="KW-1185">Reference proteome</keyword>
<keyword evidence="6" id="KW-0436">Ligase</keyword>
<dbReference type="Pfam" id="PF01812">
    <property type="entry name" value="5-FTHF_cyc-lig"/>
    <property type="match status" value="1"/>
</dbReference>
<reference evidence="6 7" key="1">
    <citation type="submission" date="2018-03" db="EMBL/GenBank/DDBJ databases">
        <title>Genome sequence of Moorella humiferrea DSM 23265.</title>
        <authorList>
            <person name="Poehlein A."/>
            <person name="Daniel R."/>
        </authorList>
    </citation>
    <scope>NUCLEOTIDE SEQUENCE [LARGE SCALE GENOMIC DNA]</scope>
    <source>
        <strain evidence="6 7">DSM 23265</strain>
    </source>
</reference>
<dbReference type="InterPro" id="IPR037171">
    <property type="entry name" value="NagB/RpiA_transferase-like"/>
</dbReference>
<evidence type="ECO:0000313" key="7">
    <source>
        <dbReference type="Proteomes" id="UP000238415"/>
    </source>
</evidence>
<dbReference type="InterPro" id="IPR024185">
    <property type="entry name" value="FTHF_cligase-like_sf"/>
</dbReference>
<keyword evidence="5" id="KW-0460">Magnesium</keyword>
<evidence type="ECO:0000256" key="4">
    <source>
        <dbReference type="PIRSR" id="PIRSR006806-1"/>
    </source>
</evidence>
<dbReference type="GO" id="GO:0046872">
    <property type="term" value="F:metal ion binding"/>
    <property type="evidence" value="ECO:0007669"/>
    <property type="project" value="UniProtKB-KW"/>
</dbReference>
<dbReference type="Proteomes" id="UP000238415">
    <property type="component" value="Unassembled WGS sequence"/>
</dbReference>
<feature type="binding site" evidence="4">
    <location>
        <begin position="2"/>
        <end position="6"/>
    </location>
    <ligand>
        <name>ATP</name>
        <dbReference type="ChEBI" id="CHEBI:30616"/>
    </ligand>
</feature>
<evidence type="ECO:0000256" key="3">
    <source>
        <dbReference type="ARBA" id="ARBA00022840"/>
    </source>
</evidence>
<dbReference type="Gene3D" id="3.40.50.10420">
    <property type="entry name" value="NagB/RpiA/CoA transferase-like"/>
    <property type="match status" value="1"/>
</dbReference>
<dbReference type="InterPro" id="IPR002698">
    <property type="entry name" value="FTHF_cligase"/>
</dbReference>
<dbReference type="OrthoDB" id="9801938at2"/>
<dbReference type="GO" id="GO:0030272">
    <property type="term" value="F:5-formyltetrahydrofolate cyclo-ligase activity"/>
    <property type="evidence" value="ECO:0007669"/>
    <property type="project" value="UniProtKB-EC"/>
</dbReference>
<dbReference type="PANTHER" id="PTHR23407:SF1">
    <property type="entry name" value="5-FORMYLTETRAHYDROFOLATE CYCLO-LIGASE"/>
    <property type="match status" value="1"/>
</dbReference>
<feature type="binding site" evidence="4">
    <location>
        <begin position="133"/>
        <end position="141"/>
    </location>
    <ligand>
        <name>ATP</name>
        <dbReference type="ChEBI" id="CHEBI:30616"/>
    </ligand>
</feature>
<dbReference type="GO" id="GO:0009396">
    <property type="term" value="P:folic acid-containing compound biosynthetic process"/>
    <property type="evidence" value="ECO:0007669"/>
    <property type="project" value="TreeGrafter"/>
</dbReference>
<dbReference type="EC" id="6.3.3.2" evidence="5"/>
<comment type="cofactor">
    <cofactor evidence="5">
        <name>Mg(2+)</name>
        <dbReference type="ChEBI" id="CHEBI:18420"/>
    </cofactor>
</comment>
<organism evidence="6 7">
    <name type="scientific">Neomoorella humiferrea</name>
    <dbReference type="NCBI Taxonomy" id="676965"/>
    <lineage>
        <taxon>Bacteria</taxon>
        <taxon>Bacillati</taxon>
        <taxon>Bacillota</taxon>
        <taxon>Clostridia</taxon>
        <taxon>Neomoorellales</taxon>
        <taxon>Neomoorellaceae</taxon>
        <taxon>Neomoorella</taxon>
    </lineage>
</organism>
<dbReference type="RefSeq" id="WP_106006534.1">
    <property type="nucleotide sequence ID" value="NZ_CP136419.1"/>
</dbReference>
<evidence type="ECO:0000256" key="2">
    <source>
        <dbReference type="ARBA" id="ARBA00022741"/>
    </source>
</evidence>
<feature type="binding site" evidence="4">
    <location>
        <position position="48"/>
    </location>
    <ligand>
        <name>substrate</name>
    </ligand>
</feature>
<dbReference type="PIRSF" id="PIRSF006806">
    <property type="entry name" value="FTHF_cligase"/>
    <property type="match status" value="1"/>
</dbReference>
<dbReference type="NCBIfam" id="TIGR02727">
    <property type="entry name" value="MTHFS_bact"/>
    <property type="match status" value="1"/>
</dbReference>